<keyword evidence="4" id="KW-1185">Reference proteome</keyword>
<evidence type="ECO:0000313" key="4">
    <source>
        <dbReference type="Proteomes" id="UP001149140"/>
    </source>
</evidence>
<sequence>MHRKIKIAFAALALSAGFAGQAQAATSTVRLHTAADTTRFLSDTASGVTSMNKVNSSDLMQQWRKTDTSAGYATYTNVKTGRCLTGRGLQGFPVVTSEKCVSGATKQQWRLGVSGDFQLRLNGLVASHNTAGNGTGVLMSLFTAKPNQKWHTHTP</sequence>
<feature type="chain" id="PRO_5040722617" evidence="1">
    <location>
        <begin position="25"/>
        <end position="155"/>
    </location>
</feature>
<dbReference type="RefSeq" id="WP_270041387.1">
    <property type="nucleotide sequence ID" value="NZ_JAPDOD010000016.1"/>
</dbReference>
<name>A0A9X3S0K8_9ACTN</name>
<dbReference type="PROSITE" id="PS50231">
    <property type="entry name" value="RICIN_B_LECTIN"/>
    <property type="match status" value="1"/>
</dbReference>
<evidence type="ECO:0000313" key="3">
    <source>
        <dbReference type="EMBL" id="MDA0162150.1"/>
    </source>
</evidence>
<dbReference type="Gene3D" id="2.80.10.50">
    <property type="match status" value="1"/>
</dbReference>
<dbReference type="SUPFAM" id="SSF50370">
    <property type="entry name" value="Ricin B-like lectins"/>
    <property type="match status" value="1"/>
</dbReference>
<reference evidence="3" key="1">
    <citation type="submission" date="2022-10" db="EMBL/GenBank/DDBJ databases">
        <title>The WGS of Solirubrobacter ginsenosidimutans DSM 21036.</title>
        <authorList>
            <person name="Jiang Z."/>
        </authorList>
    </citation>
    <scope>NUCLEOTIDE SEQUENCE</scope>
    <source>
        <strain evidence="3">DSM 21036</strain>
    </source>
</reference>
<dbReference type="InterPro" id="IPR000772">
    <property type="entry name" value="Ricin_B_lectin"/>
</dbReference>
<dbReference type="Proteomes" id="UP001149140">
    <property type="component" value="Unassembled WGS sequence"/>
</dbReference>
<keyword evidence="1" id="KW-0732">Signal</keyword>
<dbReference type="InterPro" id="IPR035992">
    <property type="entry name" value="Ricin_B-like_lectins"/>
</dbReference>
<dbReference type="EMBL" id="JAPDOD010000016">
    <property type="protein sequence ID" value="MDA0162150.1"/>
    <property type="molecule type" value="Genomic_DNA"/>
</dbReference>
<dbReference type="AlphaFoldDB" id="A0A9X3S0K8"/>
<feature type="domain" description="Ricin B lectin" evidence="2">
    <location>
        <begin position="48"/>
        <end position="150"/>
    </location>
</feature>
<dbReference type="Pfam" id="PF00652">
    <property type="entry name" value="Ricin_B_lectin"/>
    <property type="match status" value="1"/>
</dbReference>
<organism evidence="3 4">
    <name type="scientific">Solirubrobacter ginsenosidimutans</name>
    <dbReference type="NCBI Taxonomy" id="490573"/>
    <lineage>
        <taxon>Bacteria</taxon>
        <taxon>Bacillati</taxon>
        <taxon>Actinomycetota</taxon>
        <taxon>Thermoleophilia</taxon>
        <taxon>Solirubrobacterales</taxon>
        <taxon>Solirubrobacteraceae</taxon>
        <taxon>Solirubrobacter</taxon>
    </lineage>
</organism>
<evidence type="ECO:0000256" key="1">
    <source>
        <dbReference type="SAM" id="SignalP"/>
    </source>
</evidence>
<evidence type="ECO:0000259" key="2">
    <source>
        <dbReference type="Pfam" id="PF00652"/>
    </source>
</evidence>
<accession>A0A9X3S0K8</accession>
<protein>
    <submittedName>
        <fullName evidence="3">RICIN domain-containing protein</fullName>
    </submittedName>
</protein>
<gene>
    <name evidence="3" type="ORF">OM076_17900</name>
</gene>
<proteinExistence type="predicted"/>
<comment type="caution">
    <text evidence="3">The sequence shown here is derived from an EMBL/GenBank/DDBJ whole genome shotgun (WGS) entry which is preliminary data.</text>
</comment>
<feature type="signal peptide" evidence="1">
    <location>
        <begin position="1"/>
        <end position="24"/>
    </location>
</feature>